<reference evidence="1 2" key="1">
    <citation type="submission" date="2016-12" db="EMBL/GenBank/DDBJ databases">
        <title>The new phylogeny of genus Mycobacterium.</title>
        <authorList>
            <person name="Tortoli E."/>
            <person name="Trovato A."/>
            <person name="Cirillo D.M."/>
        </authorList>
    </citation>
    <scope>NUCLEOTIDE SEQUENCE [LARGE SCALE GENOMIC DNA]</scope>
    <source>
        <strain evidence="1 2">DSM 45130</strain>
    </source>
</reference>
<dbReference type="STRING" id="444597.BST26_02005"/>
<name>A0A1X0DMD9_9MYCO</name>
<dbReference type="AlphaFoldDB" id="A0A1X0DMD9"/>
<accession>A0A1X0DMD9</accession>
<dbReference type="EMBL" id="MVHS01000003">
    <property type="protein sequence ID" value="ORA73574.1"/>
    <property type="molecule type" value="Genomic_DNA"/>
</dbReference>
<dbReference type="OrthoDB" id="4422408at2"/>
<gene>
    <name evidence="1" type="ORF">BST26_02005</name>
</gene>
<keyword evidence="2" id="KW-1185">Reference proteome</keyword>
<dbReference type="Proteomes" id="UP000192801">
    <property type="component" value="Unassembled WGS sequence"/>
</dbReference>
<organism evidence="1 2">
    <name type="scientific">Mycolicibacterium insubricum</name>
    <dbReference type="NCBI Taxonomy" id="444597"/>
    <lineage>
        <taxon>Bacteria</taxon>
        <taxon>Bacillati</taxon>
        <taxon>Actinomycetota</taxon>
        <taxon>Actinomycetes</taxon>
        <taxon>Mycobacteriales</taxon>
        <taxon>Mycobacteriaceae</taxon>
        <taxon>Mycolicibacterium</taxon>
    </lineage>
</organism>
<dbReference type="RefSeq" id="WP_083029144.1">
    <property type="nucleotide sequence ID" value="NZ_AP022618.1"/>
</dbReference>
<sequence>MFTRKSDKLPAPVTDQSAEPTPPGTSAKLLSYLLETSARLQGPAIRAYVARLRRKHPDASPAEIITRIHRHYLATVVASGAAIGAAAILPGIGTLAALAAVSGETLLFLEATTVFVLATAEVHGITAADREHRRALVLAVLTGEDGEHAVANVLGSGRIRGAWVTESTMALPLPVMTQLNSRMMKTFAKKWALKRGAVTAGKVLPMGIGALVGAVGNFLIGRRFIKNADAAFGPAPERWPGALRALPDVTVESLGA</sequence>
<evidence type="ECO:0000313" key="2">
    <source>
        <dbReference type="Proteomes" id="UP000192801"/>
    </source>
</evidence>
<proteinExistence type="predicted"/>
<protein>
    <submittedName>
        <fullName evidence="1">Uncharacterized protein</fullName>
    </submittedName>
</protein>
<evidence type="ECO:0000313" key="1">
    <source>
        <dbReference type="EMBL" id="ORA73574.1"/>
    </source>
</evidence>
<comment type="caution">
    <text evidence="1">The sequence shown here is derived from an EMBL/GenBank/DDBJ whole genome shotgun (WGS) entry which is preliminary data.</text>
</comment>